<feature type="compositionally biased region" description="Basic and acidic residues" evidence="1">
    <location>
        <begin position="1"/>
        <end position="17"/>
    </location>
</feature>
<evidence type="ECO:0000256" key="1">
    <source>
        <dbReference type="SAM" id="MobiDB-lite"/>
    </source>
</evidence>
<reference evidence="2 3" key="1">
    <citation type="journal article" date="2018" name="Front. Plant Sci.">
        <title>Red Clover (Trifolium pratense) and Zigzag Clover (T. medium) - A Picture of Genomic Similarities and Differences.</title>
        <authorList>
            <person name="Dluhosova J."/>
            <person name="Istvanek J."/>
            <person name="Nedelnik J."/>
            <person name="Repkova J."/>
        </authorList>
    </citation>
    <scope>NUCLEOTIDE SEQUENCE [LARGE SCALE GENOMIC DNA]</scope>
    <source>
        <strain evidence="3">cv. 10/8</strain>
        <tissue evidence="2">Leaf</tissue>
    </source>
</reference>
<keyword evidence="3" id="KW-1185">Reference proteome</keyword>
<protein>
    <submittedName>
        <fullName evidence="2">Uncharacterized protein</fullName>
    </submittedName>
</protein>
<evidence type="ECO:0000313" key="3">
    <source>
        <dbReference type="Proteomes" id="UP000265520"/>
    </source>
</evidence>
<proteinExistence type="predicted"/>
<evidence type="ECO:0000313" key="2">
    <source>
        <dbReference type="EMBL" id="MCI28999.1"/>
    </source>
</evidence>
<dbReference type="Proteomes" id="UP000265520">
    <property type="component" value="Unassembled WGS sequence"/>
</dbReference>
<feature type="region of interest" description="Disordered" evidence="1">
    <location>
        <begin position="1"/>
        <end position="37"/>
    </location>
</feature>
<feature type="non-terminal residue" evidence="2">
    <location>
        <position position="37"/>
    </location>
</feature>
<name>A0A392QYF6_9FABA</name>
<dbReference type="EMBL" id="LXQA010169570">
    <property type="protein sequence ID" value="MCI28999.1"/>
    <property type="molecule type" value="Genomic_DNA"/>
</dbReference>
<organism evidence="2 3">
    <name type="scientific">Trifolium medium</name>
    <dbReference type="NCBI Taxonomy" id="97028"/>
    <lineage>
        <taxon>Eukaryota</taxon>
        <taxon>Viridiplantae</taxon>
        <taxon>Streptophyta</taxon>
        <taxon>Embryophyta</taxon>
        <taxon>Tracheophyta</taxon>
        <taxon>Spermatophyta</taxon>
        <taxon>Magnoliopsida</taxon>
        <taxon>eudicotyledons</taxon>
        <taxon>Gunneridae</taxon>
        <taxon>Pentapetalae</taxon>
        <taxon>rosids</taxon>
        <taxon>fabids</taxon>
        <taxon>Fabales</taxon>
        <taxon>Fabaceae</taxon>
        <taxon>Papilionoideae</taxon>
        <taxon>50 kb inversion clade</taxon>
        <taxon>NPAAA clade</taxon>
        <taxon>Hologalegina</taxon>
        <taxon>IRL clade</taxon>
        <taxon>Trifolieae</taxon>
        <taxon>Trifolium</taxon>
    </lineage>
</organism>
<accession>A0A392QYF6</accession>
<sequence>MDRGALRRFTQSEELGRVTKPLTAIDSDGGGKGEQKG</sequence>
<comment type="caution">
    <text evidence="2">The sequence shown here is derived from an EMBL/GenBank/DDBJ whole genome shotgun (WGS) entry which is preliminary data.</text>
</comment>
<dbReference type="AlphaFoldDB" id="A0A392QYF6"/>